<evidence type="ECO:0000313" key="4">
    <source>
        <dbReference type="EMBL" id="MEA5446520.1"/>
    </source>
</evidence>
<organism evidence="4 5">
    <name type="scientific">Natronospira elongata</name>
    <dbReference type="NCBI Taxonomy" id="3110268"/>
    <lineage>
        <taxon>Bacteria</taxon>
        <taxon>Pseudomonadati</taxon>
        <taxon>Pseudomonadota</taxon>
        <taxon>Gammaproteobacteria</taxon>
        <taxon>Natronospirales</taxon>
        <taxon>Natronospiraceae</taxon>
        <taxon>Natronospira</taxon>
    </lineage>
</organism>
<proteinExistence type="inferred from homology"/>
<dbReference type="PANTHER" id="PTHR37423">
    <property type="entry name" value="SOLUBLE LYTIC MUREIN TRANSGLYCOSYLASE-RELATED"/>
    <property type="match status" value="1"/>
</dbReference>
<name>A0AAP6MLY3_9GAMM</name>
<dbReference type="InterPro" id="IPR023346">
    <property type="entry name" value="Lysozyme-like_dom_sf"/>
</dbReference>
<dbReference type="PANTHER" id="PTHR37423:SF2">
    <property type="entry name" value="MEMBRANE-BOUND LYTIC MUREIN TRANSGLYCOSYLASE C"/>
    <property type="match status" value="1"/>
</dbReference>
<dbReference type="CDD" id="cd13401">
    <property type="entry name" value="Slt70-like"/>
    <property type="match status" value="1"/>
</dbReference>
<dbReference type="GO" id="GO:0016020">
    <property type="term" value="C:membrane"/>
    <property type="evidence" value="ECO:0007669"/>
    <property type="project" value="InterPro"/>
</dbReference>
<comment type="similarity">
    <text evidence="1">Belongs to the transglycosylase Slt family.</text>
</comment>
<dbReference type="InterPro" id="IPR000189">
    <property type="entry name" value="Transglyc_AS"/>
</dbReference>
<evidence type="ECO:0000256" key="1">
    <source>
        <dbReference type="ARBA" id="ARBA00007734"/>
    </source>
</evidence>
<feature type="domain" description="Transglycosylase SLT" evidence="3">
    <location>
        <begin position="172"/>
        <end position="280"/>
    </location>
</feature>
<gene>
    <name evidence="4" type="ORF">VCB98_11895</name>
</gene>
<dbReference type="InterPro" id="IPR008258">
    <property type="entry name" value="Transglycosylase_SLT_dom_1"/>
</dbReference>
<reference evidence="4 5" key="1">
    <citation type="submission" date="2023-12" db="EMBL/GenBank/DDBJ databases">
        <title>Whole-genome sequencing of halo(alkali)philic microorganisms from hypersaline lakes.</title>
        <authorList>
            <person name="Sorokin D.Y."/>
            <person name="Merkel A.Y."/>
            <person name="Messina E."/>
            <person name="Yakimov M."/>
        </authorList>
    </citation>
    <scope>NUCLEOTIDE SEQUENCE [LARGE SCALE GENOMIC DNA]</scope>
    <source>
        <strain evidence="4 5">AB-CW1</strain>
    </source>
</reference>
<dbReference type="PROSITE" id="PS00922">
    <property type="entry name" value="TRANSGLYCOSYLASE"/>
    <property type="match status" value="1"/>
</dbReference>
<dbReference type="Gene3D" id="1.10.530.10">
    <property type="match status" value="1"/>
</dbReference>
<evidence type="ECO:0000259" key="3">
    <source>
        <dbReference type="Pfam" id="PF01464"/>
    </source>
</evidence>
<feature type="region of interest" description="Disordered" evidence="2">
    <location>
        <begin position="1"/>
        <end position="55"/>
    </location>
</feature>
<keyword evidence="5" id="KW-1185">Reference proteome</keyword>
<dbReference type="Pfam" id="PF01464">
    <property type="entry name" value="SLT"/>
    <property type="match status" value="1"/>
</dbReference>
<evidence type="ECO:0000313" key="5">
    <source>
        <dbReference type="Proteomes" id="UP001302316"/>
    </source>
</evidence>
<dbReference type="AlphaFoldDB" id="A0AAP6MLY3"/>
<evidence type="ECO:0000256" key="2">
    <source>
        <dbReference type="SAM" id="MobiDB-lite"/>
    </source>
</evidence>
<sequence length="326" mass="36292">MSSVRSFWYDHKAQPQAEASSVPGQDEVGAPHWETTARARREGSDAGARSDAGPVRRVRRSPRAWPWLALGLVLAAVLLPLDRQDRGSCLGQIAGEQYYLPDFSACGDAVVDAWIELAPHIHARTESLSRQGLRMGREAGEGLRRIVSADAQARPLPRLNPGSAEDWLGMVDAMADRFELDPGLLLAVMETESAFDPHAVSHAGARGLMQILPEGAEADAREQLRLDARDDLFDPAINMLIGSWYLSSLLERYRDRVPSEVAYGLALAAYNWGPGRVDRLLLTDYPPQDLATFAERLDRRAPAETRQYVRRIAGRIDHWQSWYESQ</sequence>
<comment type="caution">
    <text evidence="4">The sequence shown here is derived from an EMBL/GenBank/DDBJ whole genome shotgun (WGS) entry which is preliminary data.</text>
</comment>
<accession>A0AAP6MLY3</accession>
<dbReference type="GO" id="GO:0008933">
    <property type="term" value="F:peptidoglycan lytic transglycosylase activity"/>
    <property type="evidence" value="ECO:0007669"/>
    <property type="project" value="InterPro"/>
</dbReference>
<dbReference type="GO" id="GO:0000270">
    <property type="term" value="P:peptidoglycan metabolic process"/>
    <property type="evidence" value="ECO:0007669"/>
    <property type="project" value="InterPro"/>
</dbReference>
<feature type="compositionally biased region" description="Basic and acidic residues" evidence="2">
    <location>
        <begin position="35"/>
        <end position="44"/>
    </location>
</feature>
<dbReference type="RefSeq" id="WP_346052813.1">
    <property type="nucleotide sequence ID" value="NZ_JAYGII010000037.1"/>
</dbReference>
<protein>
    <submittedName>
        <fullName evidence="4">Lytic transglycosylase domain-containing protein</fullName>
    </submittedName>
</protein>
<dbReference type="Proteomes" id="UP001302316">
    <property type="component" value="Unassembled WGS sequence"/>
</dbReference>
<dbReference type="EMBL" id="JAYGII010000037">
    <property type="protein sequence ID" value="MEA5446520.1"/>
    <property type="molecule type" value="Genomic_DNA"/>
</dbReference>
<dbReference type="SUPFAM" id="SSF53955">
    <property type="entry name" value="Lysozyme-like"/>
    <property type="match status" value="1"/>
</dbReference>